<dbReference type="RefSeq" id="WP_177183401.1">
    <property type="nucleotide sequence ID" value="NZ_FOMR01000005.1"/>
</dbReference>
<dbReference type="EMBL" id="FOMR01000005">
    <property type="protein sequence ID" value="SFD90174.1"/>
    <property type="molecule type" value="Genomic_DNA"/>
</dbReference>
<dbReference type="GO" id="GO:0016874">
    <property type="term" value="F:ligase activity"/>
    <property type="evidence" value="ECO:0007669"/>
    <property type="project" value="UniProtKB-KW"/>
</dbReference>
<proteinExistence type="predicted"/>
<dbReference type="Gene3D" id="3.40.50.12780">
    <property type="entry name" value="N-terminal domain of ligase-like"/>
    <property type="match status" value="1"/>
</dbReference>
<name>A0A1I1W4Y0_9BACI</name>
<evidence type="ECO:0000313" key="2">
    <source>
        <dbReference type="Proteomes" id="UP000199474"/>
    </source>
</evidence>
<dbReference type="AlphaFoldDB" id="A0A1I1W4Y0"/>
<accession>A0A1I1W4Y0</accession>
<evidence type="ECO:0000313" key="1">
    <source>
        <dbReference type="EMBL" id="SFD90174.1"/>
    </source>
</evidence>
<protein>
    <submittedName>
        <fullName evidence="1">Phenylacetate-CoA ligase</fullName>
    </submittedName>
</protein>
<dbReference type="PANTHER" id="PTHR43845">
    <property type="entry name" value="BLR5969 PROTEIN"/>
    <property type="match status" value="1"/>
</dbReference>
<dbReference type="PANTHER" id="PTHR43845:SF1">
    <property type="entry name" value="BLR5969 PROTEIN"/>
    <property type="match status" value="1"/>
</dbReference>
<keyword evidence="1" id="KW-0436">Ligase</keyword>
<gene>
    <name evidence="1" type="ORF">SAMN05216238_105210</name>
</gene>
<dbReference type="STRING" id="640948.SAMN05216238_105210"/>
<sequence length="103" mass="12270">MRKVTYANPELNVMSDEEIHQLRETKLMNQIKYTYRNSEFYQNKFKEIGVSPQEITSIEDFRKLPLLMDKENERISQQESLERMGHPFGMHLCASPRSKYILA</sequence>
<dbReference type="Proteomes" id="UP000199474">
    <property type="component" value="Unassembled WGS sequence"/>
</dbReference>
<reference evidence="2" key="1">
    <citation type="submission" date="2016-10" db="EMBL/GenBank/DDBJ databases">
        <authorList>
            <person name="Varghese N."/>
            <person name="Submissions S."/>
        </authorList>
    </citation>
    <scope>NUCLEOTIDE SEQUENCE [LARGE SCALE GENOMIC DNA]</scope>
    <source>
        <strain evidence="2">DSM 22530</strain>
    </source>
</reference>
<keyword evidence="2" id="KW-1185">Reference proteome</keyword>
<organism evidence="1 2">
    <name type="scientific">Lentibacillus persicus</name>
    <dbReference type="NCBI Taxonomy" id="640948"/>
    <lineage>
        <taxon>Bacteria</taxon>
        <taxon>Bacillati</taxon>
        <taxon>Bacillota</taxon>
        <taxon>Bacilli</taxon>
        <taxon>Bacillales</taxon>
        <taxon>Bacillaceae</taxon>
        <taxon>Lentibacillus</taxon>
    </lineage>
</organism>
<dbReference type="InterPro" id="IPR042099">
    <property type="entry name" value="ANL_N_sf"/>
</dbReference>